<dbReference type="AlphaFoldDB" id="G7JZ03"/>
<evidence type="ECO:0000313" key="1">
    <source>
        <dbReference type="EMBL" id="AES96113.1"/>
    </source>
</evidence>
<gene>
    <name evidence="1" type="ordered locus">MTR_5g033390</name>
</gene>
<evidence type="ECO:0000313" key="3">
    <source>
        <dbReference type="Proteomes" id="UP000002051"/>
    </source>
</evidence>
<evidence type="ECO:0000313" key="2">
    <source>
        <dbReference type="EnsemblPlants" id="AES96113"/>
    </source>
</evidence>
<organism evidence="1 3">
    <name type="scientific">Medicago truncatula</name>
    <name type="common">Barrel medic</name>
    <name type="synonym">Medicago tribuloides</name>
    <dbReference type="NCBI Taxonomy" id="3880"/>
    <lineage>
        <taxon>Eukaryota</taxon>
        <taxon>Viridiplantae</taxon>
        <taxon>Streptophyta</taxon>
        <taxon>Embryophyta</taxon>
        <taxon>Tracheophyta</taxon>
        <taxon>Spermatophyta</taxon>
        <taxon>Magnoliopsida</taxon>
        <taxon>eudicotyledons</taxon>
        <taxon>Gunneridae</taxon>
        <taxon>Pentapetalae</taxon>
        <taxon>rosids</taxon>
        <taxon>fabids</taxon>
        <taxon>Fabales</taxon>
        <taxon>Fabaceae</taxon>
        <taxon>Papilionoideae</taxon>
        <taxon>50 kb inversion clade</taxon>
        <taxon>NPAAA clade</taxon>
        <taxon>Hologalegina</taxon>
        <taxon>IRL clade</taxon>
        <taxon>Trifolieae</taxon>
        <taxon>Medicago</taxon>
    </lineage>
</organism>
<name>G7JZ03_MEDTR</name>
<reference evidence="2" key="3">
    <citation type="submission" date="2015-04" db="UniProtKB">
        <authorList>
            <consortium name="EnsemblPlants"/>
        </authorList>
    </citation>
    <scope>IDENTIFICATION</scope>
    <source>
        <strain evidence="2">cv. Jemalong A17</strain>
    </source>
</reference>
<dbReference type="EnsemblPlants" id="AES96113">
    <property type="protein sequence ID" value="AES96113"/>
    <property type="gene ID" value="MTR_5g033390"/>
</dbReference>
<keyword evidence="3" id="KW-1185">Reference proteome</keyword>
<reference evidence="1 3" key="2">
    <citation type="journal article" date="2014" name="BMC Genomics">
        <title>An improved genome release (version Mt4.0) for the model legume Medicago truncatula.</title>
        <authorList>
            <person name="Tang H."/>
            <person name="Krishnakumar V."/>
            <person name="Bidwell S."/>
            <person name="Rosen B."/>
            <person name="Chan A."/>
            <person name="Zhou S."/>
            <person name="Gentzbittel L."/>
            <person name="Childs K.L."/>
            <person name="Yandell M."/>
            <person name="Gundlach H."/>
            <person name="Mayer K.F."/>
            <person name="Schwartz D.C."/>
            <person name="Town C.D."/>
        </authorList>
    </citation>
    <scope>GENOME REANNOTATION</scope>
    <source>
        <strain evidence="2 3">cv. Jemalong A17</strain>
    </source>
</reference>
<dbReference type="Proteomes" id="UP000002051">
    <property type="component" value="Chromosome 5"/>
</dbReference>
<proteinExistence type="predicted"/>
<sequence>MLPKKNSCLRFWIYKQKQLLESCKSTSTDDEGGAQAPLHKVGFVWNSIDFPRICDRLQEDMIINNWSF</sequence>
<dbReference type="HOGENOM" id="CLU_2797796_0_0_1"/>
<reference evidence="1 3" key="1">
    <citation type="journal article" date="2011" name="Nature">
        <title>The Medicago genome provides insight into the evolution of rhizobial symbioses.</title>
        <authorList>
            <person name="Young N.D."/>
            <person name="Debelle F."/>
            <person name="Oldroyd G.E."/>
            <person name="Geurts R."/>
            <person name="Cannon S.B."/>
            <person name="Udvardi M.K."/>
            <person name="Benedito V.A."/>
            <person name="Mayer K.F."/>
            <person name="Gouzy J."/>
            <person name="Schoof H."/>
            <person name="Van de Peer Y."/>
            <person name="Proost S."/>
            <person name="Cook D.R."/>
            <person name="Meyers B.C."/>
            <person name="Spannagl M."/>
            <person name="Cheung F."/>
            <person name="De Mita S."/>
            <person name="Krishnakumar V."/>
            <person name="Gundlach H."/>
            <person name="Zhou S."/>
            <person name="Mudge J."/>
            <person name="Bharti A.K."/>
            <person name="Murray J.D."/>
            <person name="Naoumkina M.A."/>
            <person name="Rosen B."/>
            <person name="Silverstein K.A."/>
            <person name="Tang H."/>
            <person name="Rombauts S."/>
            <person name="Zhao P.X."/>
            <person name="Zhou P."/>
            <person name="Barbe V."/>
            <person name="Bardou P."/>
            <person name="Bechner M."/>
            <person name="Bellec A."/>
            <person name="Berger A."/>
            <person name="Berges H."/>
            <person name="Bidwell S."/>
            <person name="Bisseling T."/>
            <person name="Choisne N."/>
            <person name="Couloux A."/>
            <person name="Denny R."/>
            <person name="Deshpande S."/>
            <person name="Dai X."/>
            <person name="Doyle J.J."/>
            <person name="Dudez A.M."/>
            <person name="Farmer A.D."/>
            <person name="Fouteau S."/>
            <person name="Franken C."/>
            <person name="Gibelin C."/>
            <person name="Gish J."/>
            <person name="Goldstein S."/>
            <person name="Gonzalez A.J."/>
            <person name="Green P.J."/>
            <person name="Hallab A."/>
            <person name="Hartog M."/>
            <person name="Hua A."/>
            <person name="Humphray S.J."/>
            <person name="Jeong D.H."/>
            <person name="Jing Y."/>
            <person name="Jocker A."/>
            <person name="Kenton S.M."/>
            <person name="Kim D.J."/>
            <person name="Klee K."/>
            <person name="Lai H."/>
            <person name="Lang C."/>
            <person name="Lin S."/>
            <person name="Macmil S.L."/>
            <person name="Magdelenat G."/>
            <person name="Matthews L."/>
            <person name="McCorrison J."/>
            <person name="Monaghan E.L."/>
            <person name="Mun J.H."/>
            <person name="Najar F.Z."/>
            <person name="Nicholson C."/>
            <person name="Noirot C."/>
            <person name="O'Bleness M."/>
            <person name="Paule C.R."/>
            <person name="Poulain J."/>
            <person name="Prion F."/>
            <person name="Qin B."/>
            <person name="Qu C."/>
            <person name="Retzel E.F."/>
            <person name="Riddle C."/>
            <person name="Sallet E."/>
            <person name="Samain S."/>
            <person name="Samson N."/>
            <person name="Sanders I."/>
            <person name="Saurat O."/>
            <person name="Scarpelli C."/>
            <person name="Schiex T."/>
            <person name="Segurens B."/>
            <person name="Severin A.J."/>
            <person name="Sherrier D.J."/>
            <person name="Shi R."/>
            <person name="Sims S."/>
            <person name="Singer S.R."/>
            <person name="Sinharoy S."/>
            <person name="Sterck L."/>
            <person name="Viollet A."/>
            <person name="Wang B.B."/>
            <person name="Wang K."/>
            <person name="Wang M."/>
            <person name="Wang X."/>
            <person name="Warfsmann J."/>
            <person name="Weissenbach J."/>
            <person name="White D.D."/>
            <person name="White J.D."/>
            <person name="Wiley G.B."/>
            <person name="Wincker P."/>
            <person name="Xing Y."/>
            <person name="Yang L."/>
            <person name="Yao Z."/>
            <person name="Ying F."/>
            <person name="Zhai J."/>
            <person name="Zhou L."/>
            <person name="Zuber A."/>
            <person name="Denarie J."/>
            <person name="Dixon R.A."/>
            <person name="May G.D."/>
            <person name="Schwartz D.C."/>
            <person name="Rogers J."/>
            <person name="Quetier F."/>
            <person name="Town C.D."/>
            <person name="Roe B.A."/>
        </authorList>
    </citation>
    <scope>NUCLEOTIDE SEQUENCE [LARGE SCALE GENOMIC DNA]</scope>
    <source>
        <strain evidence="1">A17</strain>
        <strain evidence="2 3">cv. Jemalong A17</strain>
    </source>
</reference>
<protein>
    <submittedName>
        <fullName evidence="1 2">Uncharacterized protein</fullName>
    </submittedName>
</protein>
<dbReference type="PaxDb" id="3880-AES96113"/>
<dbReference type="EMBL" id="CM001221">
    <property type="protein sequence ID" value="AES96113.1"/>
    <property type="molecule type" value="Genomic_DNA"/>
</dbReference>
<accession>G7JZ03</accession>